<organism evidence="1 2">
    <name type="scientific">Pustulibacterium marinum</name>
    <dbReference type="NCBI Taxonomy" id="1224947"/>
    <lineage>
        <taxon>Bacteria</taxon>
        <taxon>Pseudomonadati</taxon>
        <taxon>Bacteroidota</taxon>
        <taxon>Flavobacteriia</taxon>
        <taxon>Flavobacteriales</taxon>
        <taxon>Flavobacteriaceae</taxon>
        <taxon>Pustulibacterium</taxon>
    </lineage>
</organism>
<protein>
    <recommendedName>
        <fullName evidence="3">DUF4252 domain-containing protein</fullName>
    </recommendedName>
</protein>
<keyword evidence="2" id="KW-1185">Reference proteome</keyword>
<name>A0A1I7H535_9FLAO</name>
<evidence type="ECO:0000313" key="1">
    <source>
        <dbReference type="EMBL" id="SFU55781.1"/>
    </source>
</evidence>
<dbReference type="InterPro" id="IPR025348">
    <property type="entry name" value="DUF4252"/>
</dbReference>
<gene>
    <name evidence="1" type="ORF">SAMN05216480_10767</name>
</gene>
<evidence type="ECO:0008006" key="3">
    <source>
        <dbReference type="Google" id="ProtNLM"/>
    </source>
</evidence>
<dbReference type="PROSITE" id="PS51257">
    <property type="entry name" value="PROKAR_LIPOPROTEIN"/>
    <property type="match status" value="1"/>
</dbReference>
<accession>A0A1I7H535</accession>
<sequence length="183" mass="20878">MITFVKYTVKLIFIIVMLLFTISCSVKGGDLQEYIVEKSQDPEFITFDVPTSIFDVSQTELTAEEKEIYNSIKKVNVLMLQQENSQKFKIEATRVSTILKSDDFEKLISLNDKSFKGQLYYIGDDENVDEVIIYGKSPDKGFAIIRILGDEMKLENIGKLMNILQKSNIDEGALGTLTDFFEK</sequence>
<dbReference type="OrthoDB" id="1143555at2"/>
<reference evidence="1 2" key="1">
    <citation type="submission" date="2016-10" db="EMBL/GenBank/DDBJ databases">
        <authorList>
            <person name="de Groot N.N."/>
        </authorList>
    </citation>
    <scope>NUCLEOTIDE SEQUENCE [LARGE SCALE GENOMIC DNA]</scope>
    <source>
        <strain evidence="1 2">CGMCC 1.12333</strain>
    </source>
</reference>
<dbReference type="AlphaFoldDB" id="A0A1I7H535"/>
<dbReference type="RefSeq" id="WP_093025133.1">
    <property type="nucleotide sequence ID" value="NZ_FPBK01000007.1"/>
</dbReference>
<dbReference type="EMBL" id="FPBK01000007">
    <property type="protein sequence ID" value="SFU55781.1"/>
    <property type="molecule type" value="Genomic_DNA"/>
</dbReference>
<dbReference type="Proteomes" id="UP000199138">
    <property type="component" value="Unassembled WGS sequence"/>
</dbReference>
<proteinExistence type="predicted"/>
<dbReference type="STRING" id="1224947.SAMN05216480_10767"/>
<evidence type="ECO:0000313" key="2">
    <source>
        <dbReference type="Proteomes" id="UP000199138"/>
    </source>
</evidence>
<dbReference type="Pfam" id="PF14060">
    <property type="entry name" value="DUF4252"/>
    <property type="match status" value="1"/>
</dbReference>